<comment type="caution">
    <text evidence="5">Lacks conserved residue(s) required for the propagation of feature annotation.</text>
</comment>
<proteinExistence type="predicted"/>
<dbReference type="PANTHER" id="PTHR19325">
    <property type="entry name" value="COMPLEMENT COMPONENT-RELATED SUSHI DOMAIN-CONTAINING"/>
    <property type="match status" value="1"/>
</dbReference>
<dbReference type="AlphaFoldDB" id="A0A8C3KPJ7"/>
<feature type="disulfide bond" evidence="5">
    <location>
        <begin position="90"/>
        <end position="117"/>
    </location>
</feature>
<evidence type="ECO:0000256" key="1">
    <source>
        <dbReference type="ARBA" id="ARBA00022659"/>
    </source>
</evidence>
<keyword evidence="4" id="KW-0325">Glycoprotein</keyword>
<dbReference type="Ensembl" id="ENSCPGT00000029836.1">
    <property type="protein sequence ID" value="ENSCPGP00000027336.1"/>
    <property type="gene ID" value="ENSCPGG00000018827.1"/>
</dbReference>
<keyword evidence="2" id="KW-0677">Repeat</keyword>
<dbReference type="PROSITE" id="PS50923">
    <property type="entry name" value="SUSHI"/>
    <property type="match status" value="1"/>
</dbReference>
<dbReference type="InterPro" id="IPR035976">
    <property type="entry name" value="Sushi/SCR/CCP_sf"/>
</dbReference>
<name>A0A8C3KPJ7_9CHAR</name>
<keyword evidence="8" id="KW-1185">Reference proteome</keyword>
<sequence length="166" mass="18415">MPCTSLLPFCGPPPKIDYGQHSGLRTEQFPYGLEVKYSCAEGLSLIGDDQLPPLLSLPAVVRCPKPVVERARMTPPRLTFPYGADVRFSCEEGFELRGDAESRCLEDGAWHPPLPSCQPGGYQTRGPTIAMLCLPSGLPYLKTLLEIEKLFLEIKKLQLELENLNK</sequence>
<dbReference type="Gene3D" id="2.10.70.10">
    <property type="entry name" value="Complement Module, domain 1"/>
    <property type="match status" value="2"/>
</dbReference>
<keyword evidence="3 5" id="KW-1015">Disulfide bond</keyword>
<dbReference type="Proteomes" id="UP000694419">
    <property type="component" value="Unplaced"/>
</dbReference>
<evidence type="ECO:0000256" key="5">
    <source>
        <dbReference type="PROSITE-ProRule" id="PRU00302"/>
    </source>
</evidence>
<organism evidence="7 8">
    <name type="scientific">Calidris pygmaea</name>
    <name type="common">Spoon-billed sandpiper</name>
    <dbReference type="NCBI Taxonomy" id="425635"/>
    <lineage>
        <taxon>Eukaryota</taxon>
        <taxon>Metazoa</taxon>
        <taxon>Chordata</taxon>
        <taxon>Craniata</taxon>
        <taxon>Vertebrata</taxon>
        <taxon>Euteleostomi</taxon>
        <taxon>Archelosauria</taxon>
        <taxon>Archosauria</taxon>
        <taxon>Dinosauria</taxon>
        <taxon>Saurischia</taxon>
        <taxon>Theropoda</taxon>
        <taxon>Coelurosauria</taxon>
        <taxon>Aves</taxon>
        <taxon>Neognathae</taxon>
        <taxon>Neoaves</taxon>
        <taxon>Charadriiformes</taxon>
        <taxon>Scolopacidae</taxon>
        <taxon>Calidris</taxon>
    </lineage>
</organism>
<keyword evidence="1 5" id="KW-0768">Sushi</keyword>
<evidence type="ECO:0000259" key="6">
    <source>
        <dbReference type="PROSITE" id="PS50923"/>
    </source>
</evidence>
<dbReference type="PANTHER" id="PTHR19325:SF391">
    <property type="entry name" value="COMPLEMENT RECEPTOR TYPE 2"/>
    <property type="match status" value="1"/>
</dbReference>
<feature type="domain" description="Sushi" evidence="6">
    <location>
        <begin position="61"/>
        <end position="119"/>
    </location>
</feature>
<dbReference type="CDD" id="cd00033">
    <property type="entry name" value="CCP"/>
    <property type="match status" value="1"/>
</dbReference>
<dbReference type="InterPro" id="IPR000436">
    <property type="entry name" value="Sushi_SCR_CCP_dom"/>
</dbReference>
<evidence type="ECO:0000256" key="3">
    <source>
        <dbReference type="ARBA" id="ARBA00023157"/>
    </source>
</evidence>
<reference evidence="7" key="2">
    <citation type="submission" date="2025-09" db="UniProtKB">
        <authorList>
            <consortium name="Ensembl"/>
        </authorList>
    </citation>
    <scope>IDENTIFICATION</scope>
</reference>
<dbReference type="Gene3D" id="1.20.5.3730">
    <property type="match status" value="1"/>
</dbReference>
<dbReference type="InterPro" id="IPR050350">
    <property type="entry name" value="Compl-Cell_Adhes-Reg"/>
</dbReference>
<dbReference type="Pfam" id="PF00084">
    <property type="entry name" value="Sushi"/>
    <property type="match status" value="2"/>
</dbReference>
<evidence type="ECO:0000313" key="8">
    <source>
        <dbReference type="Proteomes" id="UP000694419"/>
    </source>
</evidence>
<evidence type="ECO:0000256" key="2">
    <source>
        <dbReference type="ARBA" id="ARBA00022737"/>
    </source>
</evidence>
<evidence type="ECO:0000256" key="4">
    <source>
        <dbReference type="ARBA" id="ARBA00023180"/>
    </source>
</evidence>
<dbReference type="SMART" id="SM00032">
    <property type="entry name" value="CCP"/>
    <property type="match status" value="2"/>
</dbReference>
<reference evidence="7" key="1">
    <citation type="submission" date="2025-08" db="UniProtKB">
        <authorList>
            <consortium name="Ensembl"/>
        </authorList>
    </citation>
    <scope>IDENTIFICATION</scope>
</reference>
<evidence type="ECO:0000313" key="7">
    <source>
        <dbReference type="Ensembl" id="ENSCPGP00000027336.1"/>
    </source>
</evidence>
<dbReference type="SUPFAM" id="SSF57535">
    <property type="entry name" value="Complement control module/SCR domain"/>
    <property type="match status" value="2"/>
</dbReference>
<protein>
    <recommendedName>
        <fullName evidence="6">Sushi domain-containing protein</fullName>
    </recommendedName>
</protein>
<accession>A0A8C3KPJ7</accession>